<dbReference type="OrthoDB" id="9763453at2"/>
<name>A0A506UA24_9HYPH</name>
<evidence type="ECO:0000256" key="5">
    <source>
        <dbReference type="ARBA" id="ARBA00022679"/>
    </source>
</evidence>
<evidence type="ECO:0000256" key="6">
    <source>
        <dbReference type="ARBA" id="ARBA00022898"/>
    </source>
</evidence>
<dbReference type="InterPro" id="IPR004839">
    <property type="entry name" value="Aminotransferase_I/II_large"/>
</dbReference>
<keyword evidence="5 9" id="KW-0808">Transferase</keyword>
<dbReference type="InterPro" id="IPR015424">
    <property type="entry name" value="PyrdxlP-dep_Trfase"/>
</dbReference>
<comment type="catalytic activity">
    <reaction evidence="7">
        <text>L-aspartate + 2-oxoglutarate = oxaloacetate + L-glutamate</text>
        <dbReference type="Rhea" id="RHEA:21824"/>
        <dbReference type="ChEBI" id="CHEBI:16452"/>
        <dbReference type="ChEBI" id="CHEBI:16810"/>
        <dbReference type="ChEBI" id="CHEBI:29985"/>
        <dbReference type="ChEBI" id="CHEBI:29991"/>
        <dbReference type="EC" id="2.6.1.1"/>
    </reaction>
</comment>
<dbReference type="GO" id="GO:0030170">
    <property type="term" value="F:pyridoxal phosphate binding"/>
    <property type="evidence" value="ECO:0007669"/>
    <property type="project" value="InterPro"/>
</dbReference>
<comment type="similarity">
    <text evidence="2">Belongs to the class-I pyridoxal-phosphate-dependent aminotransferase family.</text>
</comment>
<dbReference type="Gene3D" id="3.40.640.10">
    <property type="entry name" value="Type I PLP-dependent aspartate aminotransferase-like (Major domain)"/>
    <property type="match status" value="1"/>
</dbReference>
<evidence type="ECO:0000313" key="9">
    <source>
        <dbReference type="EMBL" id="TPW29914.1"/>
    </source>
</evidence>
<dbReference type="RefSeq" id="WP_141166224.1">
    <property type="nucleotide sequence ID" value="NZ_VHLH01000008.1"/>
</dbReference>
<dbReference type="GO" id="GO:0006520">
    <property type="term" value="P:amino acid metabolic process"/>
    <property type="evidence" value="ECO:0007669"/>
    <property type="project" value="InterPro"/>
</dbReference>
<feature type="domain" description="Aminotransferase class I/classII large" evidence="8">
    <location>
        <begin position="33"/>
        <end position="382"/>
    </location>
</feature>
<dbReference type="InterPro" id="IPR015422">
    <property type="entry name" value="PyrdxlP-dep_Trfase_small"/>
</dbReference>
<comment type="cofactor">
    <cofactor evidence="1">
        <name>pyridoxal 5'-phosphate</name>
        <dbReference type="ChEBI" id="CHEBI:597326"/>
    </cofactor>
</comment>
<dbReference type="CDD" id="cd00609">
    <property type="entry name" value="AAT_like"/>
    <property type="match status" value="1"/>
</dbReference>
<dbReference type="PANTHER" id="PTHR46383:SF1">
    <property type="entry name" value="ASPARTATE AMINOTRANSFERASE"/>
    <property type="match status" value="1"/>
</dbReference>
<evidence type="ECO:0000256" key="1">
    <source>
        <dbReference type="ARBA" id="ARBA00001933"/>
    </source>
</evidence>
<dbReference type="Pfam" id="PF00155">
    <property type="entry name" value="Aminotran_1_2"/>
    <property type="match status" value="1"/>
</dbReference>
<gene>
    <name evidence="9" type="ORF">FJU11_06510</name>
</gene>
<evidence type="ECO:0000259" key="8">
    <source>
        <dbReference type="Pfam" id="PF00155"/>
    </source>
</evidence>
<comment type="caution">
    <text evidence="9">The sequence shown here is derived from an EMBL/GenBank/DDBJ whole genome shotgun (WGS) entry which is preliminary data.</text>
</comment>
<keyword evidence="4 9" id="KW-0032">Aminotransferase</keyword>
<reference evidence="9 10" key="1">
    <citation type="submission" date="2019-06" db="EMBL/GenBank/DDBJ databases">
        <authorList>
            <person name="Li M."/>
        </authorList>
    </citation>
    <scope>NUCLEOTIDE SEQUENCE [LARGE SCALE GENOMIC DNA]</scope>
    <source>
        <strain evidence="9 10">BGMRC6574</strain>
    </source>
</reference>
<accession>A0A506UA24</accession>
<dbReference type="Gene3D" id="3.90.1150.10">
    <property type="entry name" value="Aspartate Aminotransferase, domain 1"/>
    <property type="match status" value="1"/>
</dbReference>
<evidence type="ECO:0000256" key="7">
    <source>
        <dbReference type="ARBA" id="ARBA00049185"/>
    </source>
</evidence>
<evidence type="ECO:0000256" key="3">
    <source>
        <dbReference type="ARBA" id="ARBA00012753"/>
    </source>
</evidence>
<evidence type="ECO:0000256" key="2">
    <source>
        <dbReference type="ARBA" id="ARBA00007441"/>
    </source>
</evidence>
<dbReference type="InterPro" id="IPR015421">
    <property type="entry name" value="PyrdxlP-dep_Trfase_major"/>
</dbReference>
<dbReference type="GO" id="GO:0004069">
    <property type="term" value="F:L-aspartate:2-oxoglutarate aminotransferase activity"/>
    <property type="evidence" value="ECO:0007669"/>
    <property type="project" value="UniProtKB-EC"/>
</dbReference>
<keyword evidence="10" id="KW-1185">Reference proteome</keyword>
<protein>
    <recommendedName>
        <fullName evidence="3">aspartate transaminase</fullName>
        <ecNumber evidence="3">2.6.1.1</ecNumber>
    </recommendedName>
</protein>
<dbReference type="AlphaFoldDB" id="A0A506UA24"/>
<dbReference type="EMBL" id="VHLH01000008">
    <property type="protein sequence ID" value="TPW29914.1"/>
    <property type="molecule type" value="Genomic_DNA"/>
</dbReference>
<dbReference type="SUPFAM" id="SSF53383">
    <property type="entry name" value="PLP-dependent transferases"/>
    <property type="match status" value="1"/>
</dbReference>
<keyword evidence="6" id="KW-0663">Pyridoxal phosphate</keyword>
<sequence>MHYASITERLADLGSGKWAVHLAARERIASGEPIIELTIGEPDVPVDPALVAACTDAMTAGRTRYSSGRGEPELLAVLAEKYSERAGRRVTPENVLCFPGTQTALFAVMLTLTEAGDDVLVGDPFYATYEGIIRASGAGMRTVPLRAEAGFRMQAKDLEAAITPECRVLLLNSPHNPTGAVLSAEDVAAIGAVCEKHDLWIVCDEVYEELVFEGEAASPFDDPRFAERAIAVSSISKSHAAPGFRSGWAIGPAEFCRRALPVSETMLFGNQPFIADMTTAALSNDPGTSRGMRKAYRRRARLIEEALREAPGLRPLPPAAGMFILLDVSPTGLAGADFALALLDEAGVAVMPGSSFGDNAEAYVRLSLTVPDETLREACRRIGDFAASLMANGIAAHG</sequence>
<evidence type="ECO:0000313" key="10">
    <source>
        <dbReference type="Proteomes" id="UP000320314"/>
    </source>
</evidence>
<dbReference type="EC" id="2.6.1.1" evidence="3"/>
<organism evidence="9 10">
    <name type="scientific">Pararhizobium mangrovi</name>
    <dbReference type="NCBI Taxonomy" id="2590452"/>
    <lineage>
        <taxon>Bacteria</taxon>
        <taxon>Pseudomonadati</taxon>
        <taxon>Pseudomonadota</taxon>
        <taxon>Alphaproteobacteria</taxon>
        <taxon>Hyphomicrobiales</taxon>
        <taxon>Rhizobiaceae</taxon>
        <taxon>Rhizobium/Agrobacterium group</taxon>
        <taxon>Pararhizobium</taxon>
    </lineage>
</organism>
<dbReference type="Proteomes" id="UP000320314">
    <property type="component" value="Unassembled WGS sequence"/>
</dbReference>
<evidence type="ECO:0000256" key="4">
    <source>
        <dbReference type="ARBA" id="ARBA00022576"/>
    </source>
</evidence>
<dbReference type="InterPro" id="IPR050596">
    <property type="entry name" value="AspAT/PAT-like"/>
</dbReference>
<proteinExistence type="inferred from homology"/>
<dbReference type="PANTHER" id="PTHR46383">
    <property type="entry name" value="ASPARTATE AMINOTRANSFERASE"/>
    <property type="match status" value="1"/>
</dbReference>